<evidence type="ECO:0000256" key="1">
    <source>
        <dbReference type="ARBA" id="ARBA00004651"/>
    </source>
</evidence>
<comment type="similarity">
    <text evidence="3">Belongs to the resistance-nodulation-cell division (RND) (TC 2.A.6) family. MmpL subfamily.</text>
</comment>
<feature type="transmembrane region" description="Helical" evidence="11">
    <location>
        <begin position="384"/>
        <end position="404"/>
    </location>
</feature>
<dbReference type="InterPro" id="IPR027303">
    <property type="entry name" value="Gln_synth_gly_rich_site"/>
</dbReference>
<evidence type="ECO:0000256" key="7">
    <source>
        <dbReference type="ARBA" id="ARBA00023136"/>
    </source>
</evidence>
<dbReference type="Proteomes" id="UP001152797">
    <property type="component" value="Unassembled WGS sequence"/>
</dbReference>
<gene>
    <name evidence="14" type="ORF">C1SCF055_LOCUS829</name>
</gene>
<dbReference type="PROSITE" id="PS00180">
    <property type="entry name" value="GLNA_1"/>
    <property type="match status" value="1"/>
</dbReference>
<dbReference type="InterPro" id="IPR001637">
    <property type="entry name" value="Gln_synth_I_adenylation_site"/>
</dbReference>
<dbReference type="OrthoDB" id="77835at2759"/>
<feature type="transmembrane region" description="Helical" evidence="11">
    <location>
        <begin position="684"/>
        <end position="708"/>
    </location>
</feature>
<evidence type="ECO:0000256" key="8">
    <source>
        <dbReference type="PROSITE-ProRule" id="PRU01330"/>
    </source>
</evidence>
<comment type="catalytic activity">
    <reaction evidence="10">
        <text>L-glutamate + NH4(+) + ATP = L-glutamine + ADP + phosphate + H(+)</text>
        <dbReference type="Rhea" id="RHEA:16169"/>
        <dbReference type="ChEBI" id="CHEBI:15378"/>
        <dbReference type="ChEBI" id="CHEBI:28938"/>
        <dbReference type="ChEBI" id="CHEBI:29985"/>
        <dbReference type="ChEBI" id="CHEBI:30616"/>
        <dbReference type="ChEBI" id="CHEBI:43474"/>
        <dbReference type="ChEBI" id="CHEBI:58359"/>
        <dbReference type="ChEBI" id="CHEBI:456216"/>
        <dbReference type="EC" id="6.3.1.2"/>
    </reaction>
</comment>
<keyword evidence="10" id="KW-0547">Nucleotide-binding</keyword>
<dbReference type="SUPFAM" id="SSF55931">
    <property type="entry name" value="Glutamine synthetase/guanido kinase"/>
    <property type="match status" value="1"/>
</dbReference>
<keyword evidence="16" id="KW-1185">Reference proteome</keyword>
<dbReference type="PROSITE" id="PS00182">
    <property type="entry name" value="GLNA_ADENYLATION"/>
    <property type="match status" value="1"/>
</dbReference>
<evidence type="ECO:0000256" key="2">
    <source>
        <dbReference type="ARBA" id="ARBA00009897"/>
    </source>
</evidence>
<evidence type="ECO:0000313" key="15">
    <source>
        <dbReference type="EMBL" id="CAL4759551.1"/>
    </source>
</evidence>
<dbReference type="InterPro" id="IPR036651">
    <property type="entry name" value="Gln_synt_N_sf"/>
</dbReference>
<dbReference type="Pfam" id="PF00120">
    <property type="entry name" value="Gln-synt_C"/>
    <property type="match status" value="1"/>
</dbReference>
<dbReference type="InterPro" id="IPR014746">
    <property type="entry name" value="Gln_synth/guanido_kin_cat_dom"/>
</dbReference>
<feature type="transmembrane region" description="Helical" evidence="11">
    <location>
        <begin position="759"/>
        <end position="782"/>
    </location>
</feature>
<dbReference type="Gene3D" id="3.10.20.70">
    <property type="entry name" value="Glutamine synthetase, N-terminal domain"/>
    <property type="match status" value="1"/>
</dbReference>
<dbReference type="Gene3D" id="3.30.590.10">
    <property type="entry name" value="Glutamine synthetase/guanido kinase, catalytic domain"/>
    <property type="match status" value="1"/>
</dbReference>
<dbReference type="Pfam" id="PF03951">
    <property type="entry name" value="Gln-synt_N"/>
    <property type="match status" value="1"/>
</dbReference>
<dbReference type="GO" id="GO:0005886">
    <property type="term" value="C:plasma membrane"/>
    <property type="evidence" value="ECO:0007669"/>
    <property type="project" value="UniProtKB-SubCell"/>
</dbReference>
<dbReference type="InterPro" id="IPR004869">
    <property type="entry name" value="MMPL_dom"/>
</dbReference>
<dbReference type="InterPro" id="IPR008147">
    <property type="entry name" value="Gln_synt_N"/>
</dbReference>
<keyword evidence="10 15" id="KW-0436">Ligase</keyword>
<dbReference type="InterPro" id="IPR004809">
    <property type="entry name" value="Gln_synth_I"/>
</dbReference>
<dbReference type="InterPro" id="IPR027302">
    <property type="entry name" value="Gln_synth_N_conserv_site"/>
</dbReference>
<feature type="transmembrane region" description="Helical" evidence="11">
    <location>
        <begin position="349"/>
        <end position="372"/>
    </location>
</feature>
<dbReference type="InterPro" id="IPR008146">
    <property type="entry name" value="Gln_synth_cat_dom"/>
</dbReference>
<dbReference type="PANTHER" id="PTHR33406:SF6">
    <property type="entry name" value="MEMBRANE PROTEIN YDGH-RELATED"/>
    <property type="match status" value="1"/>
</dbReference>
<dbReference type="SUPFAM" id="SSF54368">
    <property type="entry name" value="Glutamine synthetase, N-terminal domain"/>
    <property type="match status" value="1"/>
</dbReference>
<organism evidence="14">
    <name type="scientific">Cladocopium goreaui</name>
    <dbReference type="NCBI Taxonomy" id="2562237"/>
    <lineage>
        <taxon>Eukaryota</taxon>
        <taxon>Sar</taxon>
        <taxon>Alveolata</taxon>
        <taxon>Dinophyceae</taxon>
        <taxon>Suessiales</taxon>
        <taxon>Symbiodiniaceae</taxon>
        <taxon>Cladocopium</taxon>
    </lineage>
</organism>
<dbReference type="PROSITE" id="PS51986">
    <property type="entry name" value="GS_BETA_GRASP"/>
    <property type="match status" value="1"/>
</dbReference>
<evidence type="ECO:0000256" key="4">
    <source>
        <dbReference type="ARBA" id="ARBA00022475"/>
    </source>
</evidence>
<feature type="domain" description="GS catalytic" evidence="13">
    <location>
        <begin position="934"/>
        <end position="1299"/>
    </location>
</feature>
<feature type="transmembrane region" description="Helical" evidence="11">
    <location>
        <begin position="274"/>
        <end position="297"/>
    </location>
</feature>
<dbReference type="GO" id="GO:0005524">
    <property type="term" value="F:ATP binding"/>
    <property type="evidence" value="ECO:0007669"/>
    <property type="project" value="UniProtKB-KW"/>
</dbReference>
<dbReference type="EMBL" id="CAMXCT010000001">
    <property type="protein sequence ID" value="CAI3972239.1"/>
    <property type="molecule type" value="Genomic_DNA"/>
</dbReference>
<feature type="transmembrane region" description="Helical" evidence="11">
    <location>
        <begin position="248"/>
        <end position="267"/>
    </location>
</feature>
<dbReference type="NCBIfam" id="TIGR00653">
    <property type="entry name" value="GlnA"/>
    <property type="match status" value="1"/>
</dbReference>
<evidence type="ECO:0000313" key="14">
    <source>
        <dbReference type="EMBL" id="CAI3972239.1"/>
    </source>
</evidence>
<sequence length="1299" mass="144035">MYDRFATLIARHWLIVILAWAAIIYGANHVAPVWDEVTHDGDLAYMPEQMTSVRGRKLMDQAFPNSKAKSQIALLVERRDGALRSEDLAIVDHLSAIFRLLAEPRGNTIFGSDAVINNLIAENFRLLVRHPGGKLDESDRQMLQQLVESWRPPDANELPLVEVWSRRDEVVGEKLVSSQNEYGQAALVLLLLRNEFMATANMKLLDATEALLARVEAAPEFEPGGLQLAITGSAAIGADTLLAAQESISNIELTTVILVVAILVVVYRAPLLVLVTLITMVVSVMVAVDFVAILTQLDLFGFKIFKTTKIFVVVILFGAGTDYCLFLISRYREELEKGLDKETAVAKALAGVGDALAGSALTTMVGLGMMAFAAFGKFRYSGPAIALCLAVALAACVTLTPALLRMFGTALFWPFGVNVKRERKEHKSHGTVRKLLDRPIFSGFWGRMSHAITARPGLILMCSLLLMAPFAVAGYQVDISYDLLGDLSSDRPSVQGADSLKRHYEPGDIGPTTVLVYQKDGDLDSVEGRKKIASLSAQLAEIPGVKKVRSLTQPTGDPPRRRGLTLRGLRRQTINVHPRTQAIYLTEQPGLAGDVTRLDLVLTEDPFSKRSVALLNQVDRYLLSLGQDPDSLWYGANFEFQGTTAGVRDLEAVTLGDSRLIKQLVVIAVLTVLIIILRSPLICFYLIASVMFSYFVTIGATELMFGWAYGESFSGLDWKAPIFLFVILIAIGEDYNIYLTTRIFEEQREFGLFEGLRQAVTKTGGIITSCGLIMAGSFMSMMTGTLRAMSELGFALSLGVLLDTFVVRPILVPCFLALLYRWRGEKGSNVTPQEVLALCREKNIKSVDLRFMDFPGLTQHFTIPVSKLDEDVFENGLGFDGSSIRGWQAINESDMLLVPQTETAIIDPFCELPTLVLTCNIQDPITREDYTRDPRNVARKSVNYLKSSGIADTCFIGPEAEFFIFDDVRFDQRAHQGYYYLDSIEGEWNRGRDEGPNLGNKLRHKEGYFPVPPADQFMDIRNEMMQIMIDCGLDVEAQHHEVGTGGQAEIDLKFDELVSMGDSMCLYKYIVKNVARKHGKTVTFMPKPLFSDNGSGMHTHISLWKDNEPLFAGSKYAGLSETALYGIGGLLKHAPAILAFTNPTTNSYKRLVPGFEAPVNLAYSQRNRSAAVRIPMYSASPKSKRAEFRCPDPSCNPYLAFSAMLMAVIDGIQNKIDPGDPLDRDIYDMPAAELAEVPKACASLEESLNALKEDHEFLLRGDVFTQDVVDTWIDYKMTNEVDALRLRPHPFEFCMYYDI</sequence>
<proteinExistence type="inferred from homology"/>
<feature type="domain" description="GS beta-grasp" evidence="12">
    <location>
        <begin position="842"/>
        <end position="926"/>
    </location>
</feature>
<feature type="transmembrane region" description="Helical" evidence="11">
    <location>
        <begin position="309"/>
        <end position="328"/>
    </location>
</feature>
<dbReference type="Gene3D" id="1.20.1640.10">
    <property type="entry name" value="Multidrug efflux transporter AcrB transmembrane domain"/>
    <property type="match status" value="2"/>
</dbReference>
<dbReference type="EMBL" id="CAMXCT020000001">
    <property type="protein sequence ID" value="CAL1125614.1"/>
    <property type="molecule type" value="Genomic_DNA"/>
</dbReference>
<comment type="similarity">
    <text evidence="2 8 9">Belongs to the glutamine synthetase family.</text>
</comment>
<evidence type="ECO:0000256" key="9">
    <source>
        <dbReference type="RuleBase" id="RU000384"/>
    </source>
</evidence>
<feature type="transmembrane region" description="Helical" evidence="11">
    <location>
        <begin position="12"/>
        <end position="31"/>
    </location>
</feature>
<comment type="subcellular location">
    <subcellularLocation>
        <location evidence="1">Cell membrane</location>
        <topology evidence="1">Multi-pass membrane protein</topology>
    </subcellularLocation>
</comment>
<dbReference type="InterPro" id="IPR050545">
    <property type="entry name" value="Mycobact_MmpL"/>
</dbReference>
<dbReference type="PROSITE" id="PS00181">
    <property type="entry name" value="GLNA_ATP"/>
    <property type="match status" value="1"/>
</dbReference>
<dbReference type="Pfam" id="PF03176">
    <property type="entry name" value="MMPL"/>
    <property type="match status" value="2"/>
</dbReference>
<accession>A0A9P1BF98</accession>
<comment type="caution">
    <text evidence="14">The sequence shown here is derived from an EMBL/GenBank/DDBJ whole genome shotgun (WGS) entry which is preliminary data.</text>
</comment>
<dbReference type="PANTHER" id="PTHR33406">
    <property type="entry name" value="MEMBRANE PROTEIN MJ1562-RELATED"/>
    <property type="match status" value="1"/>
</dbReference>
<dbReference type="SUPFAM" id="SSF82866">
    <property type="entry name" value="Multidrug efflux transporter AcrB transmembrane domain"/>
    <property type="match status" value="2"/>
</dbReference>
<name>A0A9P1BF98_9DINO</name>
<evidence type="ECO:0000256" key="11">
    <source>
        <dbReference type="SAM" id="Phobius"/>
    </source>
</evidence>
<reference evidence="14" key="1">
    <citation type="submission" date="2022-10" db="EMBL/GenBank/DDBJ databases">
        <authorList>
            <person name="Chen Y."/>
            <person name="Dougan E. K."/>
            <person name="Chan C."/>
            <person name="Rhodes N."/>
            <person name="Thang M."/>
        </authorList>
    </citation>
    <scope>NUCLEOTIDE SEQUENCE</scope>
</reference>
<keyword evidence="6 11" id="KW-1133">Transmembrane helix</keyword>
<evidence type="ECO:0000259" key="12">
    <source>
        <dbReference type="PROSITE" id="PS51986"/>
    </source>
</evidence>
<keyword evidence="5 11" id="KW-0812">Transmembrane</keyword>
<keyword evidence="7 11" id="KW-0472">Membrane</keyword>
<dbReference type="SMART" id="SM01230">
    <property type="entry name" value="Gln-synt_C"/>
    <property type="match status" value="1"/>
</dbReference>
<evidence type="ECO:0000256" key="6">
    <source>
        <dbReference type="ARBA" id="ARBA00022989"/>
    </source>
</evidence>
<dbReference type="EC" id="6.3.1.2" evidence="10"/>
<dbReference type="GO" id="GO:0006542">
    <property type="term" value="P:glutamine biosynthetic process"/>
    <property type="evidence" value="ECO:0007669"/>
    <property type="project" value="InterPro"/>
</dbReference>
<evidence type="ECO:0000256" key="10">
    <source>
        <dbReference type="RuleBase" id="RU004356"/>
    </source>
</evidence>
<feature type="transmembrane region" description="Helical" evidence="11">
    <location>
        <begin position="457"/>
        <end position="477"/>
    </location>
</feature>
<keyword evidence="10" id="KW-0067">ATP-binding</keyword>
<evidence type="ECO:0000256" key="5">
    <source>
        <dbReference type="ARBA" id="ARBA00022692"/>
    </source>
</evidence>
<reference evidence="15 16" key="2">
    <citation type="submission" date="2024-05" db="EMBL/GenBank/DDBJ databases">
        <authorList>
            <person name="Chen Y."/>
            <person name="Shah S."/>
            <person name="Dougan E. K."/>
            <person name="Thang M."/>
            <person name="Chan C."/>
        </authorList>
    </citation>
    <scope>NUCLEOTIDE SEQUENCE [LARGE SCALE GENOMIC DNA]</scope>
</reference>
<evidence type="ECO:0000259" key="13">
    <source>
        <dbReference type="PROSITE" id="PS51987"/>
    </source>
</evidence>
<keyword evidence="4" id="KW-1003">Cell membrane</keyword>
<dbReference type="FunFam" id="3.30.590.10:FF:000001">
    <property type="entry name" value="Glutamine synthetase"/>
    <property type="match status" value="1"/>
</dbReference>
<dbReference type="EMBL" id="CAMXCT030000001">
    <property type="protein sequence ID" value="CAL4759551.1"/>
    <property type="molecule type" value="Genomic_DNA"/>
</dbReference>
<evidence type="ECO:0000256" key="3">
    <source>
        <dbReference type="ARBA" id="ARBA00010157"/>
    </source>
</evidence>
<evidence type="ECO:0000313" key="16">
    <source>
        <dbReference type="Proteomes" id="UP001152797"/>
    </source>
</evidence>
<protein>
    <recommendedName>
        <fullName evidence="10">Glutamine synthetase</fullName>
        <ecNumber evidence="10">6.3.1.2</ecNumber>
    </recommendedName>
</protein>
<dbReference type="GO" id="GO:0004356">
    <property type="term" value="F:glutamine synthetase activity"/>
    <property type="evidence" value="ECO:0007669"/>
    <property type="project" value="UniProtKB-EC"/>
</dbReference>
<feature type="transmembrane region" description="Helical" evidence="11">
    <location>
        <begin position="720"/>
        <end position="738"/>
    </location>
</feature>
<feature type="transmembrane region" description="Helical" evidence="11">
    <location>
        <begin position="660"/>
        <end position="677"/>
    </location>
</feature>
<dbReference type="PROSITE" id="PS51987">
    <property type="entry name" value="GS_CATALYTIC"/>
    <property type="match status" value="1"/>
</dbReference>